<organism evidence="7">
    <name type="scientific">Lotus japonicus</name>
    <name type="common">Lotus corniculatus var. japonicus</name>
    <dbReference type="NCBI Taxonomy" id="34305"/>
    <lineage>
        <taxon>Eukaryota</taxon>
        <taxon>Viridiplantae</taxon>
        <taxon>Streptophyta</taxon>
        <taxon>Embryophyta</taxon>
        <taxon>Tracheophyta</taxon>
        <taxon>Spermatophyta</taxon>
        <taxon>Magnoliopsida</taxon>
        <taxon>eudicotyledons</taxon>
        <taxon>Gunneridae</taxon>
        <taxon>Pentapetalae</taxon>
        <taxon>rosids</taxon>
        <taxon>fabids</taxon>
        <taxon>Fabales</taxon>
        <taxon>Fabaceae</taxon>
        <taxon>Papilionoideae</taxon>
        <taxon>50 kb inversion clade</taxon>
        <taxon>NPAAA clade</taxon>
        <taxon>Hologalegina</taxon>
        <taxon>robinioid clade</taxon>
        <taxon>Loteae</taxon>
        <taxon>Lotus</taxon>
    </lineage>
</organism>
<name>I3S7W1_LOTJA</name>
<comment type="similarity">
    <text evidence="2 6">Belongs to the plant self-incompatibility (S1) protein family.</text>
</comment>
<accession>I3S7W1</accession>
<dbReference type="GO" id="GO:0005576">
    <property type="term" value="C:extracellular region"/>
    <property type="evidence" value="ECO:0007669"/>
    <property type="project" value="UniProtKB-SubCell"/>
</dbReference>
<sequence>MSKVLVTIFYVLAIIAVDVSTVLVQATDMSTVPVQSQQGGGNIWPWHKTTVSAINNLGDGVNLFMHCRSKNDDLGLRMISNGNYMQWSFKENFSLTTLFWCNLRWISGSTTSVKSFQIFKAKRDNQKCVAKCLRSIRPDGVYFYDEFKNIWWKEYAWW</sequence>
<keyword evidence="4 6" id="KW-0964">Secreted</keyword>
<dbReference type="EMBL" id="BT136558">
    <property type="protein sequence ID" value="AFK36353.1"/>
    <property type="molecule type" value="mRNA"/>
</dbReference>
<evidence type="ECO:0000313" key="7">
    <source>
        <dbReference type="EMBL" id="AFK36353.1"/>
    </source>
</evidence>
<dbReference type="AlphaFoldDB" id="I3S7W1"/>
<evidence type="ECO:0000256" key="4">
    <source>
        <dbReference type="ARBA" id="ARBA00022525"/>
    </source>
</evidence>
<reference evidence="7" key="1">
    <citation type="submission" date="2012-05" db="EMBL/GenBank/DDBJ databases">
        <authorList>
            <person name="Krishnakumar V."/>
            <person name="Cheung F."/>
            <person name="Xiao Y."/>
            <person name="Chan A."/>
            <person name="Moskal W.A."/>
            <person name="Town C.D."/>
        </authorList>
    </citation>
    <scope>NUCLEOTIDE SEQUENCE</scope>
</reference>
<protein>
    <recommendedName>
        <fullName evidence="6">S-protein homolog</fullName>
    </recommendedName>
</protein>
<dbReference type="Pfam" id="PF05938">
    <property type="entry name" value="Self-incomp_S1"/>
    <property type="match status" value="1"/>
</dbReference>
<keyword evidence="3 6" id="KW-0713">Self-incompatibility</keyword>
<feature type="signal peptide" evidence="6">
    <location>
        <begin position="1"/>
        <end position="26"/>
    </location>
</feature>
<evidence type="ECO:0000256" key="1">
    <source>
        <dbReference type="ARBA" id="ARBA00004613"/>
    </source>
</evidence>
<keyword evidence="5 6" id="KW-0732">Signal</keyword>
<evidence type="ECO:0000256" key="6">
    <source>
        <dbReference type="RuleBase" id="RU367044"/>
    </source>
</evidence>
<proteinExistence type="evidence at transcript level"/>
<evidence type="ECO:0000256" key="2">
    <source>
        <dbReference type="ARBA" id="ARBA00005581"/>
    </source>
</evidence>
<dbReference type="InterPro" id="IPR010264">
    <property type="entry name" value="Self-incomp_S1"/>
</dbReference>
<feature type="chain" id="PRO_5025095144" description="S-protein homolog" evidence="6">
    <location>
        <begin position="27"/>
        <end position="158"/>
    </location>
</feature>
<evidence type="ECO:0000256" key="3">
    <source>
        <dbReference type="ARBA" id="ARBA00022471"/>
    </source>
</evidence>
<evidence type="ECO:0000256" key="5">
    <source>
        <dbReference type="ARBA" id="ARBA00022729"/>
    </source>
</evidence>
<dbReference type="PANTHER" id="PTHR31232">
    <property type="match status" value="1"/>
</dbReference>
<dbReference type="PANTHER" id="PTHR31232:SF156">
    <property type="entry name" value="PLANT SELF-INCOMPATIBILITY PROTEIN S1 FAMILY-RELATED"/>
    <property type="match status" value="1"/>
</dbReference>
<comment type="subcellular location">
    <subcellularLocation>
        <location evidence="1 6">Secreted</location>
    </subcellularLocation>
</comment>
<dbReference type="GO" id="GO:0060320">
    <property type="term" value="P:rejection of self pollen"/>
    <property type="evidence" value="ECO:0007669"/>
    <property type="project" value="UniProtKB-KW"/>
</dbReference>